<feature type="chain" id="PRO_5044293719" description="Lipid droplet-associated hydrolase" evidence="5">
    <location>
        <begin position="20"/>
        <end position="359"/>
    </location>
</feature>
<evidence type="ECO:0000256" key="5">
    <source>
        <dbReference type="SAM" id="SignalP"/>
    </source>
</evidence>
<evidence type="ECO:0000256" key="1">
    <source>
        <dbReference type="ARBA" id="ARBA00004502"/>
    </source>
</evidence>
<dbReference type="Gene3D" id="3.40.50.1820">
    <property type="entry name" value="alpha/beta hydrolase"/>
    <property type="match status" value="1"/>
</dbReference>
<comment type="caution">
    <text evidence="6">The sequence shown here is derived from an EMBL/GenBank/DDBJ whole genome shotgun (WGS) entry which is preliminary data.</text>
</comment>
<evidence type="ECO:0008006" key="8">
    <source>
        <dbReference type="Google" id="ProtNLM"/>
    </source>
</evidence>
<feature type="signal peptide" evidence="5">
    <location>
        <begin position="1"/>
        <end position="19"/>
    </location>
</feature>
<keyword evidence="3" id="KW-0551">Lipid droplet</keyword>
<evidence type="ECO:0000256" key="4">
    <source>
        <dbReference type="ARBA" id="ARBA00022801"/>
    </source>
</evidence>
<keyword evidence="7" id="KW-1185">Reference proteome</keyword>
<evidence type="ECO:0000313" key="7">
    <source>
        <dbReference type="Proteomes" id="UP001515480"/>
    </source>
</evidence>
<dbReference type="InterPro" id="IPR019363">
    <property type="entry name" value="LDAH"/>
</dbReference>
<proteinExistence type="inferred from homology"/>
<keyword evidence="5" id="KW-0732">Signal</keyword>
<dbReference type="PANTHER" id="PTHR13390">
    <property type="entry name" value="LIPASE"/>
    <property type="match status" value="1"/>
</dbReference>
<evidence type="ECO:0000256" key="2">
    <source>
        <dbReference type="ARBA" id="ARBA00008300"/>
    </source>
</evidence>
<dbReference type="GO" id="GO:0019915">
    <property type="term" value="P:lipid storage"/>
    <property type="evidence" value="ECO:0007669"/>
    <property type="project" value="InterPro"/>
</dbReference>
<dbReference type="GO" id="GO:0016298">
    <property type="term" value="F:lipase activity"/>
    <property type="evidence" value="ECO:0007669"/>
    <property type="project" value="InterPro"/>
</dbReference>
<dbReference type="Pfam" id="PF10230">
    <property type="entry name" value="LIDHydrolase"/>
    <property type="match status" value="1"/>
</dbReference>
<reference evidence="6 7" key="1">
    <citation type="journal article" date="2024" name="Science">
        <title>Giant polyketide synthase enzymes in the biosynthesis of giant marine polyether toxins.</title>
        <authorList>
            <person name="Fallon T.R."/>
            <person name="Shende V.V."/>
            <person name="Wierzbicki I.H."/>
            <person name="Pendleton A.L."/>
            <person name="Watervoot N.F."/>
            <person name="Auber R.P."/>
            <person name="Gonzalez D.J."/>
            <person name="Wisecaver J.H."/>
            <person name="Moore B.S."/>
        </authorList>
    </citation>
    <scope>NUCLEOTIDE SEQUENCE [LARGE SCALE GENOMIC DNA]</scope>
    <source>
        <strain evidence="6 7">12B1</strain>
    </source>
</reference>
<dbReference type="AlphaFoldDB" id="A0AB34JFY7"/>
<dbReference type="EMBL" id="JBGBPQ010000009">
    <property type="protein sequence ID" value="KAL1519790.1"/>
    <property type="molecule type" value="Genomic_DNA"/>
</dbReference>
<name>A0AB34JFY7_PRYPA</name>
<dbReference type="Proteomes" id="UP001515480">
    <property type="component" value="Unassembled WGS sequence"/>
</dbReference>
<dbReference type="InterPro" id="IPR029058">
    <property type="entry name" value="AB_hydrolase_fold"/>
</dbReference>
<protein>
    <recommendedName>
        <fullName evidence="8">Lipid droplet-associated hydrolase</fullName>
    </recommendedName>
</protein>
<dbReference type="PANTHER" id="PTHR13390:SF0">
    <property type="entry name" value="LIPID DROPLET-ASSOCIATED HYDROLASE"/>
    <property type="match status" value="1"/>
</dbReference>
<sequence length="359" mass="38525">MWVVLFVGLLHCHTSPRRAISYGRPRSLSGKALMASSATLEPVTVVEPVGGLPAEVVRLGAAGDATYHIVYVPGNPGLPAYYTSTCTKLCRRLNATAAIIGLRGHSEAPLLPPRLAFGLSTQVEHVASFMRSEIAALPPSDTPRLLVLGHSIGAYIAFKAAMRSSPRPAEHVRCAVGLMPYLDNTGIEGNKKLRSQAWRAIARVSLIRSPTAPILIWLVACVAQLLGALLPNRVKRYLLSSATAKFEPAAKHLTESAALSFRFVNNMLQLFRSEAQNHQTPFDFSELKATLGSDRIGLLYVDGSTDHWAAAAAAERARSSGVAVRFLDAATPHAFSTTTATDNYVAQSAGVWCAEMLAK</sequence>
<keyword evidence="4" id="KW-0378">Hydrolase</keyword>
<gene>
    <name evidence="6" type="ORF">AB1Y20_023297</name>
</gene>
<organism evidence="6 7">
    <name type="scientific">Prymnesium parvum</name>
    <name type="common">Toxic golden alga</name>
    <dbReference type="NCBI Taxonomy" id="97485"/>
    <lineage>
        <taxon>Eukaryota</taxon>
        <taxon>Haptista</taxon>
        <taxon>Haptophyta</taxon>
        <taxon>Prymnesiophyceae</taxon>
        <taxon>Prymnesiales</taxon>
        <taxon>Prymnesiaceae</taxon>
        <taxon>Prymnesium</taxon>
    </lineage>
</organism>
<evidence type="ECO:0000256" key="3">
    <source>
        <dbReference type="ARBA" id="ARBA00022677"/>
    </source>
</evidence>
<evidence type="ECO:0000313" key="6">
    <source>
        <dbReference type="EMBL" id="KAL1519790.1"/>
    </source>
</evidence>
<comment type="similarity">
    <text evidence="2">Belongs to the AB hydrolase superfamily. LDAH family.</text>
</comment>
<comment type="subcellular location">
    <subcellularLocation>
        <location evidence="1">Lipid droplet</location>
    </subcellularLocation>
</comment>
<accession>A0AB34JFY7</accession>
<dbReference type="GO" id="GO:0005811">
    <property type="term" value="C:lipid droplet"/>
    <property type="evidence" value="ECO:0007669"/>
    <property type="project" value="UniProtKB-SubCell"/>
</dbReference>
<dbReference type="SUPFAM" id="SSF53474">
    <property type="entry name" value="alpha/beta-Hydrolases"/>
    <property type="match status" value="1"/>
</dbReference>